<proteinExistence type="predicted"/>
<comment type="caution">
    <text evidence="1">The sequence shown here is derived from an EMBL/GenBank/DDBJ whole genome shotgun (WGS) entry which is preliminary data.</text>
</comment>
<evidence type="ECO:0000313" key="2">
    <source>
        <dbReference type="Proteomes" id="UP000011668"/>
    </source>
</evidence>
<dbReference type="Proteomes" id="UP000011668">
    <property type="component" value="Unassembled WGS sequence"/>
</dbReference>
<reference evidence="1 2" key="1">
    <citation type="journal article" date="2013" name="Nat. Commun.">
        <title>The evolution and pathogenic mechanisms of the rice sheath blight pathogen.</title>
        <authorList>
            <person name="Zheng A."/>
            <person name="Lin R."/>
            <person name="Xu L."/>
            <person name="Qin P."/>
            <person name="Tang C."/>
            <person name="Ai P."/>
            <person name="Zhang D."/>
            <person name="Liu Y."/>
            <person name="Sun Z."/>
            <person name="Feng H."/>
            <person name="Wang Y."/>
            <person name="Chen Y."/>
            <person name="Liang X."/>
            <person name="Fu R."/>
            <person name="Li Q."/>
            <person name="Zhang J."/>
            <person name="Yu X."/>
            <person name="Xie Z."/>
            <person name="Ding L."/>
            <person name="Guan P."/>
            <person name="Tang J."/>
            <person name="Liang Y."/>
            <person name="Wang S."/>
            <person name="Deng Q."/>
            <person name="Li S."/>
            <person name="Zhu J."/>
            <person name="Wang L."/>
            <person name="Liu H."/>
            <person name="Li P."/>
        </authorList>
    </citation>
    <scope>NUCLEOTIDE SEQUENCE [LARGE SCALE GENOMIC DNA]</scope>
    <source>
        <strain evidence="2">AG-1 IA</strain>
    </source>
</reference>
<accession>L8WQW6</accession>
<evidence type="ECO:0000313" key="1">
    <source>
        <dbReference type="EMBL" id="ELU39148.1"/>
    </source>
</evidence>
<organism evidence="1 2">
    <name type="scientific">Thanatephorus cucumeris (strain AG1-IA)</name>
    <name type="common">Rice sheath blight fungus</name>
    <name type="synonym">Rhizoctonia solani</name>
    <dbReference type="NCBI Taxonomy" id="983506"/>
    <lineage>
        <taxon>Eukaryota</taxon>
        <taxon>Fungi</taxon>
        <taxon>Dikarya</taxon>
        <taxon>Basidiomycota</taxon>
        <taxon>Agaricomycotina</taxon>
        <taxon>Agaricomycetes</taxon>
        <taxon>Cantharellales</taxon>
        <taxon>Ceratobasidiaceae</taxon>
        <taxon>Rhizoctonia</taxon>
        <taxon>Rhizoctonia solani AG-1</taxon>
    </lineage>
</organism>
<name>L8WQW6_THACA</name>
<dbReference type="STRING" id="983506.L8WQW6"/>
<dbReference type="OrthoDB" id="1743579at2759"/>
<dbReference type="AlphaFoldDB" id="L8WQW6"/>
<protein>
    <submittedName>
        <fullName evidence="1">Uncharacterized protein</fullName>
    </submittedName>
</protein>
<dbReference type="EMBL" id="AFRT01001897">
    <property type="protein sequence ID" value="ELU39148.1"/>
    <property type="molecule type" value="Genomic_DNA"/>
</dbReference>
<dbReference type="HOGENOM" id="CLU_1200505_0_0_1"/>
<sequence length="231" mass="24821">MNDKSYMGTGSPSSDRFAFFAKGAYDEGAHSSVTARLIHSSVSIGAFKQAYNTKQTHTLGEFLTIGEPISKPATDYKGHVFVVTGEKDIIFCGGNCLQKSTTGSGSSLLDDTKPLYPNAASFSTYVTPGAGHALFTHYGTAETISSPVGMSLWVYTSNGREFNIPQVPKEARIISAGKDDSMAKRRRTVLVYLSIEGPSNGNRGSNNKDSVRFEEFLILDGGRRANIGAIL</sequence>
<keyword evidence="2" id="KW-1185">Reference proteome</keyword>
<gene>
    <name evidence="1" type="ORF">AG1IA_06814</name>
</gene>